<feature type="compositionally biased region" description="Polar residues" evidence="2">
    <location>
        <begin position="208"/>
        <end position="220"/>
    </location>
</feature>
<feature type="non-terminal residue" evidence="3">
    <location>
        <position position="636"/>
    </location>
</feature>
<dbReference type="EMBL" id="GECZ01017095">
    <property type="protein sequence ID" value="JAS52674.1"/>
    <property type="molecule type" value="Transcribed_RNA"/>
</dbReference>
<protein>
    <recommendedName>
        <fullName evidence="4">PH domain-containing protein</fullName>
    </recommendedName>
</protein>
<feature type="region of interest" description="Disordered" evidence="2">
    <location>
        <begin position="371"/>
        <end position="426"/>
    </location>
</feature>
<feature type="region of interest" description="Disordered" evidence="2">
    <location>
        <begin position="434"/>
        <end position="453"/>
    </location>
</feature>
<dbReference type="GO" id="GO:0005886">
    <property type="term" value="C:plasma membrane"/>
    <property type="evidence" value="ECO:0007669"/>
    <property type="project" value="TreeGrafter"/>
</dbReference>
<dbReference type="AlphaFoldDB" id="A0A1B6FR76"/>
<dbReference type="PANTHER" id="PTHR12345">
    <property type="entry name" value="SYNTENIN RELATED"/>
    <property type="match status" value="1"/>
</dbReference>
<reference evidence="3" key="1">
    <citation type="submission" date="2015-11" db="EMBL/GenBank/DDBJ databases">
        <title>De novo transcriptome assembly of four potential Pierce s Disease insect vectors from Arizona vineyards.</title>
        <authorList>
            <person name="Tassone E.E."/>
        </authorList>
    </citation>
    <scope>NUCLEOTIDE SEQUENCE</scope>
</reference>
<dbReference type="InterPro" id="IPR011993">
    <property type="entry name" value="PH-like_dom_sf"/>
</dbReference>
<keyword evidence="1" id="KW-0677">Repeat</keyword>
<feature type="region of interest" description="Disordered" evidence="2">
    <location>
        <begin position="175"/>
        <end position="222"/>
    </location>
</feature>
<organism evidence="3">
    <name type="scientific">Cuerna arida</name>
    <dbReference type="NCBI Taxonomy" id="1464854"/>
    <lineage>
        <taxon>Eukaryota</taxon>
        <taxon>Metazoa</taxon>
        <taxon>Ecdysozoa</taxon>
        <taxon>Arthropoda</taxon>
        <taxon>Hexapoda</taxon>
        <taxon>Insecta</taxon>
        <taxon>Pterygota</taxon>
        <taxon>Neoptera</taxon>
        <taxon>Paraneoptera</taxon>
        <taxon>Hemiptera</taxon>
        <taxon>Auchenorrhyncha</taxon>
        <taxon>Membracoidea</taxon>
        <taxon>Cicadellidae</taxon>
        <taxon>Cicadellinae</taxon>
        <taxon>Proconiini</taxon>
        <taxon>Cuerna</taxon>
    </lineage>
</organism>
<proteinExistence type="predicted"/>
<name>A0A1B6FR76_9HEMI</name>
<dbReference type="PANTHER" id="PTHR12345:SF11">
    <property type="entry name" value="FI13065P"/>
    <property type="match status" value="1"/>
</dbReference>
<dbReference type="Gene3D" id="2.30.29.30">
    <property type="entry name" value="Pleckstrin-homology domain (PH domain)/Phosphotyrosine-binding domain (PTB)"/>
    <property type="match status" value="1"/>
</dbReference>
<sequence length="636" mass="69464">MNSNVTFPSSVLFREIHKNAWLRKLPVVEKKGGAHSKKGDRFWTVFCVHDDTEPYLELYTDMKVAGTHKPDWSVSLARTVHISPTICATDDEFVFVITLGDDIVRLTAPSWEVMLDWVDSLSAKLREMRILSPKENVYSRLPELRLPLLPTRDPNSPLPLPPAGPSALVPGIEPAVTTLAPDPPQVNGEAGPSREEESLQSSASSSSVYITQSPAPSRSSRPILCRALSAPPEENVTVIQVTTDEVTTAVPQTEAFDFSFINNALNQEEEEEFFTPPVTPVLPRAARRQRPTPSPALVRPPRTSDLPLLTNPRHWLDGGQHVRRSSSMRSSDEGGGVTTVTSPSHVADATEPVAEPDNNALYEHVFLPSSQLSPTPIPTSNPLPPPAVPPSQPVNAAVQPQSAPTGRGRGAHRPRRRSTENAPPVAADRIRALQPAPNPFRQGVSASDTNNSSRLTLREQQVLQLRREIAHPGGVRLQLRRRDCLGSIALVDAFNVVWVAGWKQKEHPMLYNALHIGDQLMSVAGIMVQNATDAQRLIRGAPSLYVEFVIRRVPCGRVFALRREVEGQGLGIVLEGNTAEVKDVTAGSIAANSGLSSRTPTLDGLSLSTWTITEVNGRPLNLFFKDGEVRDRLNAV</sequence>
<feature type="region of interest" description="Disordered" evidence="2">
    <location>
        <begin position="284"/>
        <end position="351"/>
    </location>
</feature>
<evidence type="ECO:0000313" key="3">
    <source>
        <dbReference type="EMBL" id="JAS52674.1"/>
    </source>
</evidence>
<dbReference type="SUPFAM" id="SSF50729">
    <property type="entry name" value="PH domain-like"/>
    <property type="match status" value="1"/>
</dbReference>
<feature type="compositionally biased region" description="Pro residues" evidence="2">
    <location>
        <begin position="375"/>
        <end position="392"/>
    </location>
</feature>
<dbReference type="InterPro" id="IPR051230">
    <property type="entry name" value="APP-Binding"/>
</dbReference>
<evidence type="ECO:0000256" key="1">
    <source>
        <dbReference type="ARBA" id="ARBA00022737"/>
    </source>
</evidence>
<dbReference type="GO" id="GO:0005737">
    <property type="term" value="C:cytoplasm"/>
    <property type="evidence" value="ECO:0007669"/>
    <property type="project" value="TreeGrafter"/>
</dbReference>
<accession>A0A1B6FR76</accession>
<feature type="compositionally biased region" description="Polar residues" evidence="2">
    <location>
        <begin position="444"/>
        <end position="453"/>
    </location>
</feature>
<evidence type="ECO:0000256" key="2">
    <source>
        <dbReference type="SAM" id="MobiDB-lite"/>
    </source>
</evidence>
<gene>
    <name evidence="3" type="ORF">g.5041</name>
</gene>
<evidence type="ECO:0008006" key="4">
    <source>
        <dbReference type="Google" id="ProtNLM"/>
    </source>
</evidence>